<proteinExistence type="inferred from homology"/>
<evidence type="ECO:0000313" key="14">
    <source>
        <dbReference type="EMBL" id="CAF4310526.1"/>
    </source>
</evidence>
<evidence type="ECO:0000256" key="3">
    <source>
        <dbReference type="ARBA" id="ARBA00022679"/>
    </source>
</evidence>
<keyword evidence="3" id="KW-0808">Transferase</keyword>
<dbReference type="GO" id="GO:0008146">
    <property type="term" value="F:sulfotransferase activity"/>
    <property type="evidence" value="ECO:0007669"/>
    <property type="project" value="InterPro"/>
</dbReference>
<dbReference type="EMBL" id="CAJNOQ010018581">
    <property type="protein sequence ID" value="CAF1432120.1"/>
    <property type="molecule type" value="Genomic_DNA"/>
</dbReference>
<dbReference type="EMBL" id="CAJOBA010006026">
    <property type="protein sequence ID" value="CAF3761226.1"/>
    <property type="molecule type" value="Genomic_DNA"/>
</dbReference>
<dbReference type="EMBL" id="CAJOBC010084017">
    <property type="protein sequence ID" value="CAF4310526.1"/>
    <property type="molecule type" value="Genomic_DNA"/>
</dbReference>
<evidence type="ECO:0000256" key="6">
    <source>
        <dbReference type="ARBA" id="ARBA00022989"/>
    </source>
</evidence>
<dbReference type="GO" id="GO:0000139">
    <property type="term" value="C:Golgi membrane"/>
    <property type="evidence" value="ECO:0007669"/>
    <property type="project" value="UniProtKB-SubCell"/>
</dbReference>
<evidence type="ECO:0000313" key="15">
    <source>
        <dbReference type="Proteomes" id="UP000663829"/>
    </source>
</evidence>
<comment type="similarity">
    <text evidence="2">Belongs to the sulfotransferase 3 family.</text>
</comment>
<keyword evidence="4 10" id="KW-0812">Transmembrane</keyword>
<evidence type="ECO:0000256" key="5">
    <source>
        <dbReference type="ARBA" id="ARBA00022968"/>
    </source>
</evidence>
<feature type="transmembrane region" description="Helical" evidence="10">
    <location>
        <begin position="6"/>
        <end position="26"/>
    </location>
</feature>
<name>A0A815N1K4_9BILA</name>
<protein>
    <submittedName>
        <fullName evidence="12">Uncharacterized protein</fullName>
    </submittedName>
</protein>
<dbReference type="Gene3D" id="3.40.50.300">
    <property type="entry name" value="P-loop containing nucleotide triphosphate hydrolases"/>
    <property type="match status" value="1"/>
</dbReference>
<dbReference type="InterPro" id="IPR005331">
    <property type="entry name" value="Sulfotransferase"/>
</dbReference>
<keyword evidence="7" id="KW-0333">Golgi apparatus</keyword>
<keyword evidence="9" id="KW-0325">Glycoprotein</keyword>
<evidence type="ECO:0000256" key="7">
    <source>
        <dbReference type="ARBA" id="ARBA00023034"/>
    </source>
</evidence>
<dbReference type="SUPFAM" id="SSF52540">
    <property type="entry name" value="P-loop containing nucleoside triphosphate hydrolases"/>
    <property type="match status" value="1"/>
</dbReference>
<dbReference type="InterPro" id="IPR007734">
    <property type="entry name" value="Heparan_SO4_2-O-STrfase"/>
</dbReference>
<dbReference type="PANTHER" id="PTHR12129:SF15">
    <property type="entry name" value="URONYL 2-SULFOTRANSFERASE"/>
    <property type="match status" value="1"/>
</dbReference>
<dbReference type="AlphaFoldDB" id="A0A815N1K4"/>
<comment type="caution">
    <text evidence="12">The sequence shown here is derived from an EMBL/GenBank/DDBJ whole genome shotgun (WGS) entry which is preliminary data.</text>
</comment>
<evidence type="ECO:0000256" key="4">
    <source>
        <dbReference type="ARBA" id="ARBA00022692"/>
    </source>
</evidence>
<evidence type="ECO:0000256" key="8">
    <source>
        <dbReference type="ARBA" id="ARBA00023136"/>
    </source>
</evidence>
<evidence type="ECO:0000313" key="13">
    <source>
        <dbReference type="EMBL" id="CAF3761226.1"/>
    </source>
</evidence>
<evidence type="ECO:0000256" key="1">
    <source>
        <dbReference type="ARBA" id="ARBA00004323"/>
    </source>
</evidence>
<evidence type="ECO:0000256" key="9">
    <source>
        <dbReference type="ARBA" id="ARBA00023180"/>
    </source>
</evidence>
<evidence type="ECO:0000313" key="11">
    <source>
        <dbReference type="EMBL" id="CAF0991147.1"/>
    </source>
</evidence>
<accession>A0A815N1K4</accession>
<dbReference type="OrthoDB" id="10019582at2759"/>
<comment type="subcellular location">
    <subcellularLocation>
        <location evidence="1">Golgi apparatus membrane</location>
        <topology evidence="1">Single-pass type II membrane protein</topology>
    </subcellularLocation>
</comment>
<organism evidence="12 15">
    <name type="scientific">Didymodactylos carnosus</name>
    <dbReference type="NCBI Taxonomy" id="1234261"/>
    <lineage>
        <taxon>Eukaryota</taxon>
        <taxon>Metazoa</taxon>
        <taxon>Spiralia</taxon>
        <taxon>Gnathifera</taxon>
        <taxon>Rotifera</taxon>
        <taxon>Eurotatoria</taxon>
        <taxon>Bdelloidea</taxon>
        <taxon>Philodinida</taxon>
        <taxon>Philodinidae</taxon>
        <taxon>Didymodactylos</taxon>
    </lineage>
</organism>
<dbReference type="Pfam" id="PF03567">
    <property type="entry name" value="Sulfotransfer_2"/>
    <property type="match status" value="1"/>
</dbReference>
<dbReference type="Proteomes" id="UP000682733">
    <property type="component" value="Unassembled WGS sequence"/>
</dbReference>
<evidence type="ECO:0000313" key="12">
    <source>
        <dbReference type="EMBL" id="CAF1432120.1"/>
    </source>
</evidence>
<keyword evidence="15" id="KW-1185">Reference proteome</keyword>
<dbReference type="InterPro" id="IPR027417">
    <property type="entry name" value="P-loop_NTPase"/>
</dbReference>
<keyword evidence="8 10" id="KW-0472">Membrane</keyword>
<dbReference type="PANTHER" id="PTHR12129">
    <property type="entry name" value="HEPARAN SULFATE 2-O-SULFOTRANSFERASE"/>
    <property type="match status" value="1"/>
</dbReference>
<keyword evidence="5" id="KW-0735">Signal-anchor</keyword>
<gene>
    <name evidence="12" type="ORF">GPM918_LOCUS34047</name>
    <name evidence="11" type="ORF">OVA965_LOCUS14080</name>
    <name evidence="14" type="ORF">SRO942_LOCUS34743</name>
    <name evidence="13" type="ORF">TMI583_LOCUS14083</name>
</gene>
<sequence>MFENRYLIISVTCFNILFIFSNIWLFRRAYEPVINSIKSVQYQQQFVPILYNRVPKCASTLMKMLFVKQSRLLNFKFLEAKVYTEYKLNQVEQKHFVNKLMNNSKTLTLFERHIYFIDFNRHQHIQPFYINLLRNPLERAISDYYYSRYMCTVKRKTCFRMNLAYINETLDDCIIRNENQPHVCTSLEHGVHSAIAFFCGQSSYCEGYKTIEEALWQAKSNIVKYYKLIGITENLFKTFSVMEHVLPQFFANISKLYLRQKKKRIWETPKAYRIEPNNRTKEILYKALKYEIDLYTYVKRRLDRRYDEIFSAKKKIE</sequence>
<dbReference type="Proteomes" id="UP000677228">
    <property type="component" value="Unassembled WGS sequence"/>
</dbReference>
<keyword evidence="6 10" id="KW-1133">Transmembrane helix</keyword>
<dbReference type="Proteomes" id="UP000681722">
    <property type="component" value="Unassembled WGS sequence"/>
</dbReference>
<dbReference type="Proteomes" id="UP000663829">
    <property type="component" value="Unassembled WGS sequence"/>
</dbReference>
<evidence type="ECO:0000256" key="10">
    <source>
        <dbReference type="SAM" id="Phobius"/>
    </source>
</evidence>
<evidence type="ECO:0000256" key="2">
    <source>
        <dbReference type="ARBA" id="ARBA00010569"/>
    </source>
</evidence>
<dbReference type="EMBL" id="CAJNOK010006019">
    <property type="protein sequence ID" value="CAF0991147.1"/>
    <property type="molecule type" value="Genomic_DNA"/>
</dbReference>
<reference evidence="12" key="1">
    <citation type="submission" date="2021-02" db="EMBL/GenBank/DDBJ databases">
        <authorList>
            <person name="Nowell W R."/>
        </authorList>
    </citation>
    <scope>NUCLEOTIDE SEQUENCE</scope>
</reference>